<evidence type="ECO:0000256" key="2">
    <source>
        <dbReference type="ARBA" id="ARBA00022598"/>
    </source>
</evidence>
<organism evidence="5 6">
    <name type="scientific">Amycolatopsis panacis</name>
    <dbReference type="NCBI Taxonomy" id="2340917"/>
    <lineage>
        <taxon>Bacteria</taxon>
        <taxon>Bacillati</taxon>
        <taxon>Actinomycetota</taxon>
        <taxon>Actinomycetes</taxon>
        <taxon>Pseudonocardiales</taxon>
        <taxon>Pseudonocardiaceae</taxon>
        <taxon>Amycolatopsis</taxon>
    </lineage>
</organism>
<dbReference type="RefSeq" id="WP_120024494.1">
    <property type="nucleotide sequence ID" value="NZ_QZFV01000088.1"/>
</dbReference>
<gene>
    <name evidence="5" type="ORF">D5S19_17940</name>
</gene>
<comment type="similarity">
    <text evidence="1">Belongs to the ATP-dependent AMP-binding enzyme family.</text>
</comment>
<evidence type="ECO:0000259" key="4">
    <source>
        <dbReference type="Pfam" id="PF13193"/>
    </source>
</evidence>
<dbReference type="InterPro" id="IPR000873">
    <property type="entry name" value="AMP-dep_synth/lig_dom"/>
</dbReference>
<dbReference type="GO" id="GO:0031956">
    <property type="term" value="F:medium-chain fatty acid-CoA ligase activity"/>
    <property type="evidence" value="ECO:0007669"/>
    <property type="project" value="TreeGrafter"/>
</dbReference>
<dbReference type="PROSITE" id="PS00455">
    <property type="entry name" value="AMP_BINDING"/>
    <property type="match status" value="1"/>
</dbReference>
<dbReference type="PANTHER" id="PTHR43201:SF5">
    <property type="entry name" value="MEDIUM-CHAIN ACYL-COA LIGASE ACSF2, MITOCHONDRIAL"/>
    <property type="match status" value="1"/>
</dbReference>
<dbReference type="AlphaFoldDB" id="A0A419I2N2"/>
<dbReference type="PANTHER" id="PTHR43201">
    <property type="entry name" value="ACYL-COA SYNTHETASE"/>
    <property type="match status" value="1"/>
</dbReference>
<dbReference type="SUPFAM" id="SSF56801">
    <property type="entry name" value="Acetyl-CoA synthetase-like"/>
    <property type="match status" value="1"/>
</dbReference>
<comment type="caution">
    <text evidence="5">The sequence shown here is derived from an EMBL/GenBank/DDBJ whole genome shotgun (WGS) entry which is preliminary data.</text>
</comment>
<dbReference type="Proteomes" id="UP000285112">
    <property type="component" value="Unassembled WGS sequence"/>
</dbReference>
<dbReference type="Pfam" id="PF13193">
    <property type="entry name" value="AMP-binding_C"/>
    <property type="match status" value="1"/>
</dbReference>
<evidence type="ECO:0000313" key="5">
    <source>
        <dbReference type="EMBL" id="RJQ84209.1"/>
    </source>
</evidence>
<dbReference type="Gene3D" id="3.30.300.30">
    <property type="match status" value="1"/>
</dbReference>
<dbReference type="InterPro" id="IPR025110">
    <property type="entry name" value="AMP-bd_C"/>
</dbReference>
<dbReference type="GO" id="GO:0006631">
    <property type="term" value="P:fatty acid metabolic process"/>
    <property type="evidence" value="ECO:0007669"/>
    <property type="project" value="TreeGrafter"/>
</dbReference>
<dbReference type="OrthoDB" id="9803968at2"/>
<protein>
    <submittedName>
        <fullName evidence="5">ATP-dependent acyl-CoA ligase</fullName>
    </submittedName>
</protein>
<keyword evidence="2 5" id="KW-0436">Ligase</keyword>
<keyword evidence="6" id="KW-1185">Reference proteome</keyword>
<name>A0A419I2N2_9PSEU</name>
<evidence type="ECO:0000313" key="6">
    <source>
        <dbReference type="Proteomes" id="UP000285112"/>
    </source>
</evidence>
<dbReference type="Gene3D" id="3.40.50.12780">
    <property type="entry name" value="N-terminal domain of ligase-like"/>
    <property type="match status" value="1"/>
</dbReference>
<dbReference type="InterPro" id="IPR042099">
    <property type="entry name" value="ANL_N_sf"/>
</dbReference>
<proteinExistence type="inferred from homology"/>
<sequence>MAEILTLPEFLREGVRKWPDKPWLHTPEGTTTRAALYADALRCLGGLRGLGVEPGDHVVIVLPNGQDFLRAWFASGLCGAVSIAVNPQATSELPAVVKDTGAKLVVVPADFTAENLGGVPVTTVAELNAAEPAEPVVCAPESPATYIQSSGSTGRPKFIIETHGMYTMAAEGYPYWLGLTEDDVCLTTLPLSHLNAQAYSTLGTWGNGAELVLLPKFSASTFWETVHLYGVTVFNAIGAMIEILMEREPSSAERGHKLRYAYSAPAPVEARHKEIEKRFGLRLAIGYALSETPYGLIVPLDEPPAYGSMGRPRQHPRLGRVNEARIIGPGGAEVPAGQTGELQLRNPALSPGYFGLPDETRALRSDGWLHTGDLAYADAAGNLYFAGRLKEIIRRRGENLSPADVEVVLDAHPAVSSSAVIGVPSPLSEEDVKAFVLRKPDTEVDAGELAEWAAQRLPPYKRPRYLEFVESWPLTETHKIAKRLLPTTRTANEVDFDPRSGA</sequence>
<dbReference type="Pfam" id="PF00501">
    <property type="entry name" value="AMP-binding"/>
    <property type="match status" value="1"/>
</dbReference>
<dbReference type="InterPro" id="IPR045851">
    <property type="entry name" value="AMP-bd_C_sf"/>
</dbReference>
<evidence type="ECO:0000256" key="1">
    <source>
        <dbReference type="ARBA" id="ARBA00006432"/>
    </source>
</evidence>
<accession>A0A419I2N2</accession>
<reference evidence="5 6" key="1">
    <citation type="submission" date="2018-09" db="EMBL/GenBank/DDBJ databases">
        <title>YIM PH 21725 draft genome.</title>
        <authorList>
            <person name="Miao C."/>
        </authorList>
    </citation>
    <scope>NUCLEOTIDE SEQUENCE [LARGE SCALE GENOMIC DNA]</scope>
    <source>
        <strain evidence="6">YIM PH21725</strain>
    </source>
</reference>
<feature type="domain" description="AMP-binding enzyme C-terminal" evidence="4">
    <location>
        <begin position="405"/>
        <end position="479"/>
    </location>
</feature>
<dbReference type="EMBL" id="QZFV01000088">
    <property type="protein sequence ID" value="RJQ84209.1"/>
    <property type="molecule type" value="Genomic_DNA"/>
</dbReference>
<feature type="domain" description="AMP-dependent synthetase/ligase" evidence="3">
    <location>
        <begin position="12"/>
        <end position="354"/>
    </location>
</feature>
<evidence type="ECO:0000259" key="3">
    <source>
        <dbReference type="Pfam" id="PF00501"/>
    </source>
</evidence>
<dbReference type="InterPro" id="IPR020845">
    <property type="entry name" value="AMP-binding_CS"/>
</dbReference>